<reference evidence="2 3" key="2">
    <citation type="journal article" date="2017" name="Nature">
        <title>The Apostasia genome and the evolution of orchids.</title>
        <authorList>
            <person name="Zhang G.Q."/>
            <person name="Liu K.W."/>
            <person name="Li Z."/>
            <person name="Lohaus R."/>
            <person name="Hsiao Y.Y."/>
            <person name="Niu S.C."/>
            <person name="Wang J.Y."/>
            <person name="Lin Y.C."/>
            <person name="Xu Q."/>
            <person name="Chen L.J."/>
            <person name="Yoshida K."/>
            <person name="Fujiwara S."/>
            <person name="Wang Z.W."/>
            <person name="Zhang Y.Q."/>
            <person name="Mitsuda N."/>
            <person name="Wang M."/>
            <person name="Liu G.H."/>
            <person name="Pecoraro L."/>
            <person name="Huang H.X."/>
            <person name="Xiao X.J."/>
            <person name="Lin M."/>
            <person name="Wu X.Y."/>
            <person name="Wu W.L."/>
            <person name="Chen Y.Y."/>
            <person name="Chang S.B."/>
            <person name="Sakamoto S."/>
            <person name="Ohme-Takagi M."/>
            <person name="Yagi M."/>
            <person name="Zeng S.J."/>
            <person name="Shen C.Y."/>
            <person name="Yeh C.M."/>
            <person name="Luo Y.B."/>
            <person name="Tsai W.C."/>
            <person name="Van de Peer Y."/>
            <person name="Liu Z.J."/>
        </authorList>
    </citation>
    <scope>NUCLEOTIDE SEQUENCE [LARGE SCALE GENOMIC DNA]</scope>
    <source>
        <tissue evidence="2">The whole plant</tissue>
    </source>
</reference>
<organism evidence="2 3">
    <name type="scientific">Dendrobium catenatum</name>
    <dbReference type="NCBI Taxonomy" id="906689"/>
    <lineage>
        <taxon>Eukaryota</taxon>
        <taxon>Viridiplantae</taxon>
        <taxon>Streptophyta</taxon>
        <taxon>Embryophyta</taxon>
        <taxon>Tracheophyta</taxon>
        <taxon>Spermatophyta</taxon>
        <taxon>Magnoliopsida</taxon>
        <taxon>Liliopsida</taxon>
        <taxon>Asparagales</taxon>
        <taxon>Orchidaceae</taxon>
        <taxon>Epidendroideae</taxon>
        <taxon>Malaxideae</taxon>
        <taxon>Dendrobiinae</taxon>
        <taxon>Dendrobium</taxon>
    </lineage>
</organism>
<evidence type="ECO:0000256" key="1">
    <source>
        <dbReference type="SAM" id="MobiDB-lite"/>
    </source>
</evidence>
<protein>
    <submittedName>
        <fullName evidence="2">Uncharacterized protein</fullName>
    </submittedName>
</protein>
<gene>
    <name evidence="2" type="ORF">MA16_Dca014986</name>
</gene>
<proteinExistence type="predicted"/>
<evidence type="ECO:0000313" key="3">
    <source>
        <dbReference type="Proteomes" id="UP000233837"/>
    </source>
</evidence>
<dbReference type="EMBL" id="KZ503767">
    <property type="protein sequence ID" value="PKU61547.1"/>
    <property type="molecule type" value="Genomic_DNA"/>
</dbReference>
<accession>A0A2I0VDQ7</accession>
<sequence length="83" mass="9678">MATAQIEREGTRERNYGPWPEKREFCSGSWRDIEPFDPRSKMQAVHSEKKRASLEREREVKVAALLRSLREEEEMVAEGDGRG</sequence>
<reference evidence="2 3" key="1">
    <citation type="journal article" date="2016" name="Sci. Rep.">
        <title>The Dendrobium catenatum Lindl. genome sequence provides insights into polysaccharide synthase, floral development and adaptive evolution.</title>
        <authorList>
            <person name="Zhang G.Q."/>
            <person name="Xu Q."/>
            <person name="Bian C."/>
            <person name="Tsai W.C."/>
            <person name="Yeh C.M."/>
            <person name="Liu K.W."/>
            <person name="Yoshida K."/>
            <person name="Zhang L.S."/>
            <person name="Chang S.B."/>
            <person name="Chen F."/>
            <person name="Shi Y."/>
            <person name="Su Y.Y."/>
            <person name="Zhang Y.Q."/>
            <person name="Chen L.J."/>
            <person name="Yin Y."/>
            <person name="Lin M."/>
            <person name="Huang H."/>
            <person name="Deng H."/>
            <person name="Wang Z.W."/>
            <person name="Zhu S.L."/>
            <person name="Zhao X."/>
            <person name="Deng C."/>
            <person name="Niu S.C."/>
            <person name="Huang J."/>
            <person name="Wang M."/>
            <person name="Liu G.H."/>
            <person name="Yang H.J."/>
            <person name="Xiao X.J."/>
            <person name="Hsiao Y.Y."/>
            <person name="Wu W.L."/>
            <person name="Chen Y.Y."/>
            <person name="Mitsuda N."/>
            <person name="Ohme-Takagi M."/>
            <person name="Luo Y.B."/>
            <person name="Van de Peer Y."/>
            <person name="Liu Z.J."/>
        </authorList>
    </citation>
    <scope>NUCLEOTIDE SEQUENCE [LARGE SCALE GENOMIC DNA]</scope>
    <source>
        <tissue evidence="2">The whole plant</tissue>
    </source>
</reference>
<feature type="region of interest" description="Disordered" evidence="1">
    <location>
        <begin position="1"/>
        <end position="21"/>
    </location>
</feature>
<name>A0A2I0VDQ7_9ASPA</name>
<dbReference type="Proteomes" id="UP000233837">
    <property type="component" value="Unassembled WGS sequence"/>
</dbReference>
<dbReference type="AlphaFoldDB" id="A0A2I0VDQ7"/>
<keyword evidence="3" id="KW-1185">Reference proteome</keyword>
<evidence type="ECO:0000313" key="2">
    <source>
        <dbReference type="EMBL" id="PKU61547.1"/>
    </source>
</evidence>